<feature type="compositionally biased region" description="Basic residues" evidence="1">
    <location>
        <begin position="155"/>
        <end position="164"/>
    </location>
</feature>
<dbReference type="EMBL" id="JBBPBK010000346">
    <property type="protein sequence ID" value="KAK9265643.1"/>
    <property type="molecule type" value="Genomic_DNA"/>
</dbReference>
<dbReference type="PANTHER" id="PTHR38386:SF6">
    <property type="entry name" value="OS05G0426900 PROTEIN"/>
    <property type="match status" value="1"/>
</dbReference>
<comment type="caution">
    <text evidence="2">The sequence shown here is derived from an EMBL/GenBank/DDBJ whole genome shotgun (WGS) entry which is preliminary data.</text>
</comment>
<dbReference type="EMBL" id="JBBPBK010000004">
    <property type="protein sequence ID" value="KAK9286878.1"/>
    <property type="molecule type" value="Genomic_DNA"/>
</dbReference>
<evidence type="ECO:0000313" key="4">
    <source>
        <dbReference type="Proteomes" id="UP001415857"/>
    </source>
</evidence>
<feature type="compositionally biased region" description="Polar residues" evidence="1">
    <location>
        <begin position="26"/>
        <end position="62"/>
    </location>
</feature>
<organism evidence="2 4">
    <name type="scientific">Liquidambar formosana</name>
    <name type="common">Formosan gum</name>
    <dbReference type="NCBI Taxonomy" id="63359"/>
    <lineage>
        <taxon>Eukaryota</taxon>
        <taxon>Viridiplantae</taxon>
        <taxon>Streptophyta</taxon>
        <taxon>Embryophyta</taxon>
        <taxon>Tracheophyta</taxon>
        <taxon>Spermatophyta</taxon>
        <taxon>Magnoliopsida</taxon>
        <taxon>eudicotyledons</taxon>
        <taxon>Gunneridae</taxon>
        <taxon>Pentapetalae</taxon>
        <taxon>Saxifragales</taxon>
        <taxon>Altingiaceae</taxon>
        <taxon>Liquidambar</taxon>
    </lineage>
</organism>
<keyword evidence="4" id="KW-1185">Reference proteome</keyword>
<reference evidence="2 4" key="1">
    <citation type="journal article" date="2024" name="Plant J.">
        <title>Genome sequences and population genomics reveal climatic adaptation and genomic divergence between two closely related sweetgum species.</title>
        <authorList>
            <person name="Xu W.Q."/>
            <person name="Ren C.Q."/>
            <person name="Zhang X.Y."/>
            <person name="Comes H.P."/>
            <person name="Liu X.H."/>
            <person name="Li Y.G."/>
            <person name="Kettle C.J."/>
            <person name="Jalonen R."/>
            <person name="Gaisberger H."/>
            <person name="Ma Y.Z."/>
            <person name="Qiu Y.X."/>
        </authorList>
    </citation>
    <scope>NUCLEOTIDE SEQUENCE [LARGE SCALE GENOMIC DNA]</scope>
    <source>
        <strain evidence="2">Hangzhou</strain>
    </source>
</reference>
<gene>
    <name evidence="2" type="ORF">L1049_001755</name>
    <name evidence="3" type="ORF">L1049_015284</name>
</gene>
<protein>
    <submittedName>
        <fullName evidence="2">Uncharacterized protein</fullName>
    </submittedName>
</protein>
<reference evidence="2" key="2">
    <citation type="submission" date="2024-04" db="EMBL/GenBank/DDBJ databases">
        <authorList>
            <person name="Xu W."/>
            <person name="Ren C."/>
        </authorList>
    </citation>
    <scope>NUCLEOTIDE SEQUENCE</scope>
    <source>
        <strain evidence="2">Hangzhou</strain>
        <tissue evidence="2">Leaves</tissue>
    </source>
</reference>
<feature type="region of interest" description="Disordered" evidence="1">
    <location>
        <begin position="134"/>
        <end position="164"/>
    </location>
</feature>
<evidence type="ECO:0000313" key="3">
    <source>
        <dbReference type="EMBL" id="KAK9286878.1"/>
    </source>
</evidence>
<accession>A0AAP0N3K3</accession>
<proteinExistence type="predicted"/>
<evidence type="ECO:0000256" key="1">
    <source>
        <dbReference type="SAM" id="MobiDB-lite"/>
    </source>
</evidence>
<evidence type="ECO:0000313" key="2">
    <source>
        <dbReference type="EMBL" id="KAK9265643.1"/>
    </source>
</evidence>
<name>A0AAP0N3K3_LIQFO</name>
<feature type="compositionally biased region" description="Low complexity" evidence="1">
    <location>
        <begin position="83"/>
        <end position="92"/>
    </location>
</feature>
<sequence>MSGYSKIRLFSTTKSKSMDFSDLLSFPQTPKPISNTSPNPTFKTQETKQIIKSTDATTNESSSEQEDEEANAERSEGSKVLRRNSSLSSTTSHCRFRFDKQSSTTSIQSAVKRAFSMRRSSSVSERYCRIYDQSVTLTSPPPPIDDEGMDTMQTRSKKKKDKRGKIIKACKRLFGL</sequence>
<dbReference type="PANTHER" id="PTHR38386">
    <property type="entry name" value="OS05G0426900 PROTEIN"/>
    <property type="match status" value="1"/>
</dbReference>
<dbReference type="Proteomes" id="UP001415857">
    <property type="component" value="Unassembled WGS sequence"/>
</dbReference>
<dbReference type="AlphaFoldDB" id="A0AAP0N3K3"/>
<feature type="region of interest" description="Disordered" evidence="1">
    <location>
        <begin position="21"/>
        <end position="103"/>
    </location>
</feature>